<accession>A0A1F7VE10</accession>
<dbReference type="PROSITE" id="PS00178">
    <property type="entry name" value="AA_TRNA_LIGASE_I"/>
    <property type="match status" value="1"/>
</dbReference>
<dbReference type="InterPro" id="IPR002300">
    <property type="entry name" value="aa-tRNA-synth_Ia"/>
</dbReference>
<dbReference type="Gene3D" id="3.40.50.620">
    <property type="entry name" value="HUPs"/>
    <property type="match status" value="2"/>
</dbReference>
<comment type="similarity">
    <text evidence="10">Belongs to the class-I aminoacyl-tRNA synthetase family.</text>
</comment>
<dbReference type="EC" id="6.1.1.9" evidence="1 9"/>
<dbReference type="GO" id="GO:0005524">
    <property type="term" value="F:ATP binding"/>
    <property type="evidence" value="ECO:0007669"/>
    <property type="project" value="UniProtKB-KW"/>
</dbReference>
<evidence type="ECO:0000313" key="13">
    <source>
        <dbReference type="EMBL" id="OGL88800.1"/>
    </source>
</evidence>
<dbReference type="GO" id="GO:0002161">
    <property type="term" value="F:aminoacyl-tRNA deacylase activity"/>
    <property type="evidence" value="ECO:0007669"/>
    <property type="project" value="InterPro"/>
</dbReference>
<dbReference type="SUPFAM" id="SSF50677">
    <property type="entry name" value="ValRS/IleRS/LeuRS editing domain"/>
    <property type="match status" value="1"/>
</dbReference>
<dbReference type="FunFam" id="3.40.50.620:FF:000020">
    <property type="entry name" value="Valine--tRNA ligase, mitochondrial"/>
    <property type="match status" value="1"/>
</dbReference>
<keyword evidence="5 10" id="KW-0067">ATP-binding</keyword>
<evidence type="ECO:0000256" key="8">
    <source>
        <dbReference type="ARBA" id="ARBA00047552"/>
    </source>
</evidence>
<evidence type="ECO:0000256" key="7">
    <source>
        <dbReference type="ARBA" id="ARBA00023146"/>
    </source>
</evidence>
<dbReference type="PANTHER" id="PTHR11946:SF93">
    <property type="entry name" value="VALINE--TRNA LIGASE, CHLOROPLASTIC_MITOCHONDRIAL 2"/>
    <property type="match status" value="1"/>
</dbReference>
<dbReference type="GO" id="GO:0005829">
    <property type="term" value="C:cytosol"/>
    <property type="evidence" value="ECO:0007669"/>
    <property type="project" value="TreeGrafter"/>
</dbReference>
<evidence type="ECO:0000256" key="10">
    <source>
        <dbReference type="RuleBase" id="RU363035"/>
    </source>
</evidence>
<dbReference type="NCBIfam" id="NF004349">
    <property type="entry name" value="PRK05729.1"/>
    <property type="match status" value="1"/>
</dbReference>
<dbReference type="EMBL" id="MGES01000026">
    <property type="protein sequence ID" value="OGL88800.1"/>
    <property type="molecule type" value="Genomic_DNA"/>
</dbReference>
<evidence type="ECO:0000256" key="4">
    <source>
        <dbReference type="ARBA" id="ARBA00022741"/>
    </source>
</evidence>
<dbReference type="InterPro" id="IPR009008">
    <property type="entry name" value="Val/Leu/Ile-tRNA-synth_edit"/>
</dbReference>
<evidence type="ECO:0000256" key="9">
    <source>
        <dbReference type="NCBIfam" id="TIGR00422"/>
    </source>
</evidence>
<dbReference type="SUPFAM" id="SSF52374">
    <property type="entry name" value="Nucleotidylyl transferase"/>
    <property type="match status" value="1"/>
</dbReference>
<reference evidence="13 14" key="1">
    <citation type="journal article" date="2016" name="Nat. Commun.">
        <title>Thousands of microbial genomes shed light on interconnected biogeochemical processes in an aquifer system.</title>
        <authorList>
            <person name="Anantharaman K."/>
            <person name="Brown C.T."/>
            <person name="Hug L.A."/>
            <person name="Sharon I."/>
            <person name="Castelle C.J."/>
            <person name="Probst A.J."/>
            <person name="Thomas B.C."/>
            <person name="Singh A."/>
            <person name="Wilkins M.J."/>
            <person name="Karaoz U."/>
            <person name="Brodie E.L."/>
            <person name="Williams K.H."/>
            <person name="Hubbard S.S."/>
            <person name="Banfield J.F."/>
        </authorList>
    </citation>
    <scope>NUCLEOTIDE SEQUENCE [LARGE SCALE GENOMIC DNA]</scope>
</reference>
<evidence type="ECO:0000256" key="1">
    <source>
        <dbReference type="ARBA" id="ARBA00013169"/>
    </source>
</evidence>
<keyword evidence="6 10" id="KW-0648">Protein biosynthesis</keyword>
<dbReference type="Pfam" id="PF08264">
    <property type="entry name" value="Anticodon_1"/>
    <property type="match status" value="2"/>
</dbReference>
<evidence type="ECO:0000259" key="12">
    <source>
        <dbReference type="Pfam" id="PF08264"/>
    </source>
</evidence>
<name>A0A1F7VE10_9BACT</name>
<keyword evidence="2" id="KW-0963">Cytoplasm</keyword>
<feature type="domain" description="Aminoacyl-tRNA synthetase class Ia" evidence="11">
    <location>
        <begin position="18"/>
        <end position="574"/>
    </location>
</feature>
<evidence type="ECO:0000256" key="2">
    <source>
        <dbReference type="ARBA" id="ARBA00022490"/>
    </source>
</evidence>
<gene>
    <name evidence="13" type="ORF">A3H75_00060</name>
</gene>
<dbReference type="CDD" id="cd07962">
    <property type="entry name" value="Anticodon_Ia_Val"/>
    <property type="match status" value="1"/>
</dbReference>
<dbReference type="Pfam" id="PF00133">
    <property type="entry name" value="tRNA-synt_1"/>
    <property type="match status" value="1"/>
</dbReference>
<dbReference type="GO" id="GO:0006438">
    <property type="term" value="P:valyl-tRNA aminoacylation"/>
    <property type="evidence" value="ECO:0007669"/>
    <property type="project" value="UniProtKB-UniRule"/>
</dbReference>
<organism evidence="13 14">
    <name type="scientific">Candidatus Uhrbacteria bacterium RIFCSPLOWO2_02_FULL_51_9</name>
    <dbReference type="NCBI Taxonomy" id="1802410"/>
    <lineage>
        <taxon>Bacteria</taxon>
        <taxon>Candidatus Uhriibacteriota</taxon>
    </lineage>
</organism>
<evidence type="ECO:0000313" key="14">
    <source>
        <dbReference type="Proteomes" id="UP000176678"/>
    </source>
</evidence>
<feature type="domain" description="Methionyl/Valyl/Leucyl/Isoleucyl-tRNA synthetase anticodon-binding" evidence="12">
    <location>
        <begin position="702"/>
        <end position="754"/>
    </location>
</feature>
<dbReference type="InterPro" id="IPR013155">
    <property type="entry name" value="M/V/L/I-tRNA-synth_anticd-bd"/>
</dbReference>
<evidence type="ECO:0000256" key="5">
    <source>
        <dbReference type="ARBA" id="ARBA00022840"/>
    </source>
</evidence>
<sequence>MKRELPSAYNAKEYEAAIYQKWEKGGFFRPGAKGKPFSIIMPPPNANGSLHIGHAVFVTLEDIMTRYHRMRGDKTLWLPGADHAGFETQVVYEKKLEKEGRTRFGMDREQLWKEIWDFTQANKKHMEGQLRMLGASCDWSREKFTLDPDVIKTVYVTFKRLYDDGLIYRADRMVNWCTKHQTALSDLEVDHPEQTDALYYLKYGPLTVATVRPEPIAADVAVAVHPSDKRYKKLIGTMARIPLYNKEIPIIADAMVDPEFGTGAVKVTPSVDPNDFELAQKHGLPIIPIVDQFGKMTEAAGKYAGMSVMDARKAIVEDLKTVGAVEKIDEQYAHRVSVCYKCHRILEPRILPQWYVAMAKKPKRGGLSLRDAAVLAVKKKQIAFVPKRMEKIFMHWMRNLRDWNISRQIVWGIRIPVWYRSSVTPAKAGVQSHGMDSRLRGNDIYVGAKPPTKDGWVQETDVFDTWFSSGQWPFVTLGGAKNKDFKTFYPTTVMETGWDILFFWVARMMMLGLYVTGKAPFKYVYLHGLVRDKDRQKMSKSKGNVIDPLGVVEQYGADALRMALIVGNTPGNDIIISEEKIKGYRNFANKIWNISRFVLMNQAVILEARRSRAGRIPWSKESRAALKHLDAITKKVTAHMDNFKFYQAADDLYHYVWHEFADKVIEQQKARLSSWSESEGRAIGSRRDSIVPIRSQSSLSGLQNDRAEAQALLLKMLATILKLLHPFMPYVTEAIWTEMPIKNKKMLIVEQWPK</sequence>
<protein>
    <recommendedName>
        <fullName evidence="1 9">Valine--tRNA ligase</fullName>
        <ecNumber evidence="1 9">6.1.1.9</ecNumber>
    </recommendedName>
</protein>
<evidence type="ECO:0000259" key="11">
    <source>
        <dbReference type="Pfam" id="PF00133"/>
    </source>
</evidence>
<dbReference type="InterPro" id="IPR014729">
    <property type="entry name" value="Rossmann-like_a/b/a_fold"/>
</dbReference>
<comment type="caution">
    <text evidence="13">The sequence shown here is derived from an EMBL/GenBank/DDBJ whole genome shotgun (WGS) entry which is preliminary data.</text>
</comment>
<feature type="domain" description="Methionyl/Valyl/Leucyl/Isoleucyl-tRNA synthetase anticodon-binding" evidence="12">
    <location>
        <begin position="623"/>
        <end position="677"/>
    </location>
</feature>
<proteinExistence type="inferred from homology"/>
<keyword evidence="7 10" id="KW-0030">Aminoacyl-tRNA synthetase</keyword>
<dbReference type="CDD" id="cd00817">
    <property type="entry name" value="ValRS_core"/>
    <property type="match status" value="1"/>
</dbReference>
<dbReference type="STRING" id="1802410.A3H75_00060"/>
<dbReference type="Proteomes" id="UP000176678">
    <property type="component" value="Unassembled WGS sequence"/>
</dbReference>
<dbReference type="PRINTS" id="PR00986">
    <property type="entry name" value="TRNASYNTHVAL"/>
</dbReference>
<dbReference type="Gene3D" id="1.10.730.10">
    <property type="entry name" value="Isoleucyl-tRNA Synthetase, Domain 1"/>
    <property type="match status" value="1"/>
</dbReference>
<dbReference type="PANTHER" id="PTHR11946">
    <property type="entry name" value="VALYL-TRNA SYNTHETASES"/>
    <property type="match status" value="1"/>
</dbReference>
<dbReference type="InterPro" id="IPR033705">
    <property type="entry name" value="Anticodon_Ia_Val"/>
</dbReference>
<keyword evidence="4 10" id="KW-0547">Nucleotide-binding</keyword>
<dbReference type="AlphaFoldDB" id="A0A1F7VE10"/>
<dbReference type="InterPro" id="IPR002303">
    <property type="entry name" value="Valyl-tRNA_ligase"/>
</dbReference>
<dbReference type="InterPro" id="IPR001412">
    <property type="entry name" value="aa-tRNA-synth_I_CS"/>
</dbReference>
<dbReference type="SUPFAM" id="SSF47323">
    <property type="entry name" value="Anticodon-binding domain of a subclass of class I aminoacyl-tRNA synthetases"/>
    <property type="match status" value="1"/>
</dbReference>
<dbReference type="GO" id="GO:0004832">
    <property type="term" value="F:valine-tRNA ligase activity"/>
    <property type="evidence" value="ECO:0007669"/>
    <property type="project" value="UniProtKB-UniRule"/>
</dbReference>
<evidence type="ECO:0000256" key="3">
    <source>
        <dbReference type="ARBA" id="ARBA00022598"/>
    </source>
</evidence>
<comment type="catalytic activity">
    <reaction evidence="8">
        <text>tRNA(Val) + L-valine + ATP = L-valyl-tRNA(Val) + AMP + diphosphate</text>
        <dbReference type="Rhea" id="RHEA:10704"/>
        <dbReference type="Rhea" id="RHEA-COMP:9672"/>
        <dbReference type="Rhea" id="RHEA-COMP:9708"/>
        <dbReference type="ChEBI" id="CHEBI:30616"/>
        <dbReference type="ChEBI" id="CHEBI:33019"/>
        <dbReference type="ChEBI" id="CHEBI:57762"/>
        <dbReference type="ChEBI" id="CHEBI:78442"/>
        <dbReference type="ChEBI" id="CHEBI:78537"/>
        <dbReference type="ChEBI" id="CHEBI:456215"/>
        <dbReference type="EC" id="6.1.1.9"/>
    </reaction>
</comment>
<dbReference type="InterPro" id="IPR009080">
    <property type="entry name" value="tRNAsynth_Ia_anticodon-bd"/>
</dbReference>
<dbReference type="NCBIfam" id="TIGR00422">
    <property type="entry name" value="valS"/>
    <property type="match status" value="1"/>
</dbReference>
<keyword evidence="3 10" id="KW-0436">Ligase</keyword>
<evidence type="ECO:0000256" key="6">
    <source>
        <dbReference type="ARBA" id="ARBA00022917"/>
    </source>
</evidence>